<evidence type="ECO:0000313" key="1">
    <source>
        <dbReference type="EMBL" id="RXJ63607.1"/>
    </source>
</evidence>
<dbReference type="EMBL" id="PDKO01000003">
    <property type="protein sequence ID" value="RXJ63607.1"/>
    <property type="molecule type" value="Genomic_DNA"/>
</dbReference>
<name>A0A4Q0Y0Q4_9BACT</name>
<organism evidence="1 2">
    <name type="scientific">Halarcobacter anaerophilus</name>
    <dbReference type="NCBI Taxonomy" id="877500"/>
    <lineage>
        <taxon>Bacteria</taxon>
        <taxon>Pseudomonadati</taxon>
        <taxon>Campylobacterota</taxon>
        <taxon>Epsilonproteobacteria</taxon>
        <taxon>Campylobacterales</taxon>
        <taxon>Arcobacteraceae</taxon>
        <taxon>Halarcobacter</taxon>
    </lineage>
</organism>
<accession>A0A4Q0Y0Q4</accession>
<proteinExistence type="predicted"/>
<dbReference type="RefSeq" id="WP_129081653.1">
    <property type="nucleotide sequence ID" value="NZ_CP041070.1"/>
</dbReference>
<evidence type="ECO:0008006" key="3">
    <source>
        <dbReference type="Google" id="ProtNLM"/>
    </source>
</evidence>
<protein>
    <recommendedName>
        <fullName evidence="3">DUF2846 domain-containing protein</fullName>
    </recommendedName>
</protein>
<dbReference type="AlphaFoldDB" id="A0A4Q0Y0Q4"/>
<dbReference type="Proteomes" id="UP000290191">
    <property type="component" value="Unassembled WGS sequence"/>
</dbReference>
<dbReference type="PROSITE" id="PS51257">
    <property type="entry name" value="PROKAR_LIPOPROTEIN"/>
    <property type="match status" value="1"/>
</dbReference>
<evidence type="ECO:0000313" key="2">
    <source>
        <dbReference type="Proteomes" id="UP000290191"/>
    </source>
</evidence>
<keyword evidence="2" id="KW-1185">Reference proteome</keyword>
<gene>
    <name evidence="1" type="ORF">CRV06_05285</name>
</gene>
<sequence>MIKILISGILFLIFSGCVANKISIEPIKALPFYDKDKANVYLVNNETEMGYQMEYKYIIESDRLKKDMLVCYSQYSYQSLDEGKYKFLLKNNGTNMVGEREDAVPYVIEVKKGEIYILKPDTTFDVKAALKFFTFVPLLNKGMNPVDPHIELKEIDKNLALEEINKGLQFTNIFNGGKRPYPKRAEDNIGNSCLDMAFDRF</sequence>
<reference evidence="1 2" key="1">
    <citation type="submission" date="2017-10" db="EMBL/GenBank/DDBJ databases">
        <title>Genomics of the genus Arcobacter.</title>
        <authorList>
            <person name="Perez-Cataluna A."/>
            <person name="Figueras M.J."/>
        </authorList>
    </citation>
    <scope>NUCLEOTIDE SEQUENCE [LARGE SCALE GENOMIC DNA]</scope>
    <source>
        <strain evidence="1 2">DSM 24636</strain>
    </source>
</reference>
<comment type="caution">
    <text evidence="1">The sequence shown here is derived from an EMBL/GenBank/DDBJ whole genome shotgun (WGS) entry which is preliminary data.</text>
</comment>